<organism evidence="2">
    <name type="scientific">viral metagenome</name>
    <dbReference type="NCBI Taxonomy" id="1070528"/>
    <lineage>
        <taxon>unclassified sequences</taxon>
        <taxon>metagenomes</taxon>
        <taxon>organismal metagenomes</taxon>
    </lineage>
</organism>
<dbReference type="AlphaFoldDB" id="A0A6H1ZR11"/>
<evidence type="ECO:0000313" key="2">
    <source>
        <dbReference type="EMBL" id="QJA50366.1"/>
    </source>
</evidence>
<sequence>MADLSRYNPSMDVNYNGDWVDYDEAIDIITELESEIEKLKNNIVVLELEIEKLEDQVDNLKSDIGELEDQLKEATTTNN</sequence>
<dbReference type="Gene3D" id="1.20.5.1700">
    <property type="match status" value="1"/>
</dbReference>
<proteinExistence type="predicted"/>
<dbReference type="EMBL" id="MT144191">
    <property type="protein sequence ID" value="QJA50366.1"/>
    <property type="molecule type" value="Genomic_DNA"/>
</dbReference>
<evidence type="ECO:0000313" key="4">
    <source>
        <dbReference type="EMBL" id="QJA86444.1"/>
    </source>
</evidence>
<evidence type="ECO:0000256" key="1">
    <source>
        <dbReference type="SAM" id="Coils"/>
    </source>
</evidence>
<reference evidence="2" key="1">
    <citation type="submission" date="2020-03" db="EMBL/GenBank/DDBJ databases">
        <title>The deep terrestrial virosphere.</title>
        <authorList>
            <person name="Holmfeldt K."/>
            <person name="Nilsson E."/>
            <person name="Simone D."/>
            <person name="Lopez-Fernandez M."/>
            <person name="Wu X."/>
            <person name="de Brujin I."/>
            <person name="Lundin D."/>
            <person name="Andersson A."/>
            <person name="Bertilsson S."/>
            <person name="Dopson M."/>
        </authorList>
    </citation>
    <scope>NUCLEOTIDE SEQUENCE</scope>
    <source>
        <strain evidence="3">MM415A02719</strain>
        <strain evidence="4">MM415B02082</strain>
        <strain evidence="2">TM448A01721</strain>
    </source>
</reference>
<keyword evidence="1" id="KW-0175">Coiled coil</keyword>
<evidence type="ECO:0000313" key="3">
    <source>
        <dbReference type="EMBL" id="QJA72576.1"/>
    </source>
</evidence>
<gene>
    <name evidence="3" type="ORF">MM415A02719_0011</name>
    <name evidence="4" type="ORF">MM415B02082_0022</name>
    <name evidence="2" type="ORF">TM448A01721_0003</name>
</gene>
<dbReference type="EMBL" id="MT141962">
    <property type="protein sequence ID" value="QJA72576.1"/>
    <property type="molecule type" value="Genomic_DNA"/>
</dbReference>
<name>A0A6H1ZR11_9ZZZZ</name>
<dbReference type="EMBL" id="MT142634">
    <property type="protein sequence ID" value="QJA86444.1"/>
    <property type="molecule type" value="Genomic_DNA"/>
</dbReference>
<feature type="coiled-coil region" evidence="1">
    <location>
        <begin position="22"/>
        <end position="77"/>
    </location>
</feature>
<accession>A0A6H1ZR11</accession>
<dbReference type="SUPFAM" id="SSF57997">
    <property type="entry name" value="Tropomyosin"/>
    <property type="match status" value="1"/>
</dbReference>
<protein>
    <submittedName>
        <fullName evidence="2">Putative TPR/MLP1/MLP2-like protein</fullName>
    </submittedName>
</protein>